<dbReference type="Proteomes" id="UP000631114">
    <property type="component" value="Unassembled WGS sequence"/>
</dbReference>
<keyword evidence="3" id="KW-1185">Reference proteome</keyword>
<dbReference type="AlphaFoldDB" id="A0A835LWS9"/>
<feature type="region of interest" description="Disordered" evidence="1">
    <location>
        <begin position="1"/>
        <end position="25"/>
    </location>
</feature>
<organism evidence="2 3">
    <name type="scientific">Coptis chinensis</name>
    <dbReference type="NCBI Taxonomy" id="261450"/>
    <lineage>
        <taxon>Eukaryota</taxon>
        <taxon>Viridiplantae</taxon>
        <taxon>Streptophyta</taxon>
        <taxon>Embryophyta</taxon>
        <taxon>Tracheophyta</taxon>
        <taxon>Spermatophyta</taxon>
        <taxon>Magnoliopsida</taxon>
        <taxon>Ranunculales</taxon>
        <taxon>Ranunculaceae</taxon>
        <taxon>Coptidoideae</taxon>
        <taxon>Coptis</taxon>
    </lineage>
</organism>
<gene>
    <name evidence="2" type="ORF">IFM89_027497</name>
</gene>
<accession>A0A835LWS9</accession>
<sequence>MPMIGLLSSGRPKKNRKRDAEEARAPSLFLRQKIPLKYEKCGFEGHNRQTCKGSSAAQMAQRDAENAQMETKVEPNICKGRGGRGKKG</sequence>
<evidence type="ECO:0000313" key="2">
    <source>
        <dbReference type="EMBL" id="KAF9611183.1"/>
    </source>
</evidence>
<feature type="region of interest" description="Disordered" evidence="1">
    <location>
        <begin position="48"/>
        <end position="88"/>
    </location>
</feature>
<protein>
    <submittedName>
        <fullName evidence="2">Uncharacterized protein</fullName>
    </submittedName>
</protein>
<proteinExistence type="predicted"/>
<dbReference type="EMBL" id="JADFTS010000004">
    <property type="protein sequence ID" value="KAF9611183.1"/>
    <property type="molecule type" value="Genomic_DNA"/>
</dbReference>
<feature type="compositionally biased region" description="Polar residues" evidence="1">
    <location>
        <begin position="48"/>
        <end position="58"/>
    </location>
</feature>
<evidence type="ECO:0000256" key="1">
    <source>
        <dbReference type="SAM" id="MobiDB-lite"/>
    </source>
</evidence>
<dbReference type="OrthoDB" id="1939383at2759"/>
<name>A0A835LWS9_9MAGN</name>
<comment type="caution">
    <text evidence="2">The sequence shown here is derived from an EMBL/GenBank/DDBJ whole genome shotgun (WGS) entry which is preliminary data.</text>
</comment>
<reference evidence="2 3" key="1">
    <citation type="submission" date="2020-10" db="EMBL/GenBank/DDBJ databases">
        <title>The Coptis chinensis genome and diversification of protoberbering-type alkaloids.</title>
        <authorList>
            <person name="Wang B."/>
            <person name="Shu S."/>
            <person name="Song C."/>
            <person name="Liu Y."/>
        </authorList>
    </citation>
    <scope>NUCLEOTIDE SEQUENCE [LARGE SCALE GENOMIC DNA]</scope>
    <source>
        <strain evidence="2">HL-2020</strain>
        <tissue evidence="2">Leaf</tissue>
    </source>
</reference>
<evidence type="ECO:0000313" key="3">
    <source>
        <dbReference type="Proteomes" id="UP000631114"/>
    </source>
</evidence>